<dbReference type="InterPro" id="IPR025420">
    <property type="entry name" value="DUF4143"/>
</dbReference>
<dbReference type="PANTHER" id="PTHR33295:SF7">
    <property type="entry name" value="ATPASE"/>
    <property type="match status" value="1"/>
</dbReference>
<dbReference type="SUPFAM" id="SSF52540">
    <property type="entry name" value="P-loop containing nucleoside triphosphate hydrolases"/>
    <property type="match status" value="1"/>
</dbReference>
<evidence type="ECO:0000259" key="2">
    <source>
        <dbReference type="Pfam" id="PF13635"/>
    </source>
</evidence>
<organism evidence="3 4">
    <name type="scientific">Flavivirga jejuensis</name>
    <dbReference type="NCBI Taxonomy" id="870487"/>
    <lineage>
        <taxon>Bacteria</taxon>
        <taxon>Pseudomonadati</taxon>
        <taxon>Bacteroidota</taxon>
        <taxon>Flavobacteriia</taxon>
        <taxon>Flavobacteriales</taxon>
        <taxon>Flavobacteriaceae</taxon>
        <taxon>Flavivirga</taxon>
    </lineage>
</organism>
<keyword evidence="4" id="KW-1185">Reference proteome</keyword>
<dbReference type="Gene3D" id="3.40.50.300">
    <property type="entry name" value="P-loop containing nucleotide triphosphate hydrolases"/>
    <property type="match status" value="1"/>
</dbReference>
<proteinExistence type="predicted"/>
<dbReference type="Pfam" id="PF13173">
    <property type="entry name" value="AAA_14"/>
    <property type="match status" value="1"/>
</dbReference>
<evidence type="ECO:0000313" key="3">
    <source>
        <dbReference type="EMBL" id="MDO5976698.1"/>
    </source>
</evidence>
<accession>A0ABT8WU35</accession>
<dbReference type="InterPro" id="IPR041682">
    <property type="entry name" value="AAA_14"/>
</dbReference>
<gene>
    <name evidence="3" type="ORF">Q4Q40_21050</name>
</gene>
<feature type="domain" description="DUF4143" evidence="2">
    <location>
        <begin position="220"/>
        <end position="385"/>
    </location>
</feature>
<feature type="domain" description="AAA" evidence="1">
    <location>
        <begin position="19"/>
        <end position="153"/>
    </location>
</feature>
<dbReference type="EMBL" id="JAUOEL010000009">
    <property type="protein sequence ID" value="MDO5976698.1"/>
    <property type="molecule type" value="Genomic_DNA"/>
</dbReference>
<dbReference type="CDD" id="cd00009">
    <property type="entry name" value="AAA"/>
    <property type="match status" value="1"/>
</dbReference>
<dbReference type="RefSeq" id="WP_303304022.1">
    <property type="nucleotide sequence ID" value="NZ_BAABDA010000011.1"/>
</dbReference>
<comment type="caution">
    <text evidence="3">The sequence shown here is derived from an EMBL/GenBank/DDBJ whole genome shotgun (WGS) entry which is preliminary data.</text>
</comment>
<name>A0ABT8WU35_9FLAO</name>
<dbReference type="Proteomes" id="UP001176806">
    <property type="component" value="Unassembled WGS sequence"/>
</dbReference>
<evidence type="ECO:0000313" key="4">
    <source>
        <dbReference type="Proteomes" id="UP001176806"/>
    </source>
</evidence>
<dbReference type="Pfam" id="PF13635">
    <property type="entry name" value="DUF4143"/>
    <property type="match status" value="1"/>
</dbReference>
<evidence type="ECO:0000259" key="1">
    <source>
        <dbReference type="Pfam" id="PF13173"/>
    </source>
</evidence>
<reference evidence="3" key="1">
    <citation type="submission" date="2023-07" db="EMBL/GenBank/DDBJ databases">
        <title>Two novel species in the genus Flavivirga.</title>
        <authorList>
            <person name="Kwon K."/>
        </authorList>
    </citation>
    <scope>NUCLEOTIDE SEQUENCE</scope>
    <source>
        <strain evidence="3">KACC 14158</strain>
    </source>
</reference>
<dbReference type="PANTHER" id="PTHR33295">
    <property type="entry name" value="ATPASE"/>
    <property type="match status" value="1"/>
</dbReference>
<sequence length="452" mass="52073">MNFRRHALKSLESWKASNNRKPLILRGARQVGKTTLVKEFAKGYKHHIFLNLEKLADATIFETYDDVETLVEALFLSNNISPKEQRSTLLFIDEIQELPKAIQSLRYFFEEVSDLNVIAAGSLLEFTMKDVESFPVGRIEYLYLYPLNFQEYLEAIQHTAALEQLNTIPLKPVAHKTLLDLFHRYAIVGGMPEIVKMDIEYNNLAELPKVYESIWGTYKNDVEKYASGTSERRVIKHIMDTAHLYVDQRIKFQNFGNSNYKSREVGEAMRNLDAAKIIQLIYPTTDIEPPIKPDIKKSPRLQFLDTGLVNYTLEIQAGMLGMEDLSNAFKRAIIPHLIAQEVISLNTITNTKPNFWIREKKQSSSEVDLVYHYGDKIIPIEIKSGATGTLKSLHQFMDRTDHAYAIRMYAGEFKVQNSTTIDGTPFLLMNLPYYLGTQLPRYIEYFVNNYAL</sequence>
<protein>
    <submittedName>
        <fullName evidence="3">AAA family ATPase</fullName>
    </submittedName>
</protein>
<dbReference type="InterPro" id="IPR027417">
    <property type="entry name" value="P-loop_NTPase"/>
</dbReference>